<evidence type="ECO:0008006" key="4">
    <source>
        <dbReference type="Google" id="ProtNLM"/>
    </source>
</evidence>
<feature type="region of interest" description="Disordered" evidence="1">
    <location>
        <begin position="52"/>
        <end position="86"/>
    </location>
</feature>
<dbReference type="Proteomes" id="UP000218334">
    <property type="component" value="Unassembled WGS sequence"/>
</dbReference>
<organism evidence="2 3">
    <name type="scientific">Armillaria solidipes</name>
    <dbReference type="NCBI Taxonomy" id="1076256"/>
    <lineage>
        <taxon>Eukaryota</taxon>
        <taxon>Fungi</taxon>
        <taxon>Dikarya</taxon>
        <taxon>Basidiomycota</taxon>
        <taxon>Agaricomycotina</taxon>
        <taxon>Agaricomycetes</taxon>
        <taxon>Agaricomycetidae</taxon>
        <taxon>Agaricales</taxon>
        <taxon>Marasmiineae</taxon>
        <taxon>Physalacriaceae</taxon>
        <taxon>Armillaria</taxon>
    </lineage>
</organism>
<feature type="non-terminal residue" evidence="2">
    <location>
        <position position="993"/>
    </location>
</feature>
<reference evidence="3" key="1">
    <citation type="journal article" date="2017" name="Nat. Ecol. Evol.">
        <title>Genome expansion and lineage-specific genetic innovations in the forest pathogenic fungi Armillaria.</title>
        <authorList>
            <person name="Sipos G."/>
            <person name="Prasanna A.N."/>
            <person name="Walter M.C."/>
            <person name="O'Connor E."/>
            <person name="Balint B."/>
            <person name="Krizsan K."/>
            <person name="Kiss B."/>
            <person name="Hess J."/>
            <person name="Varga T."/>
            <person name="Slot J."/>
            <person name="Riley R."/>
            <person name="Boka B."/>
            <person name="Rigling D."/>
            <person name="Barry K."/>
            <person name="Lee J."/>
            <person name="Mihaltcheva S."/>
            <person name="LaButti K."/>
            <person name="Lipzen A."/>
            <person name="Waldron R."/>
            <person name="Moloney N.M."/>
            <person name="Sperisen C."/>
            <person name="Kredics L."/>
            <person name="Vagvoelgyi C."/>
            <person name="Patrignani A."/>
            <person name="Fitzpatrick D."/>
            <person name="Nagy I."/>
            <person name="Doyle S."/>
            <person name="Anderson J.B."/>
            <person name="Grigoriev I.V."/>
            <person name="Gueldener U."/>
            <person name="Muensterkoetter M."/>
            <person name="Nagy L.G."/>
        </authorList>
    </citation>
    <scope>NUCLEOTIDE SEQUENCE [LARGE SCALE GENOMIC DNA]</scope>
    <source>
        <strain evidence="3">28-4</strain>
    </source>
</reference>
<feature type="region of interest" description="Disordered" evidence="1">
    <location>
        <begin position="135"/>
        <end position="155"/>
    </location>
</feature>
<name>A0A2H3AJM9_9AGAR</name>
<evidence type="ECO:0000313" key="3">
    <source>
        <dbReference type="Proteomes" id="UP000218334"/>
    </source>
</evidence>
<dbReference type="PANTHER" id="PTHR46579:SF1">
    <property type="entry name" value="F5_8 TYPE C DOMAIN-CONTAINING PROTEIN"/>
    <property type="match status" value="1"/>
</dbReference>
<accession>A0A2H3AJM9</accession>
<gene>
    <name evidence="2" type="ORF">ARMSODRAFT_1073644</name>
</gene>
<keyword evidence="3" id="KW-1185">Reference proteome</keyword>
<proteinExistence type="predicted"/>
<dbReference type="STRING" id="1076256.A0A2H3AJM9"/>
<sequence>MAHTSGFSNIYSGYCTCRKCLQHNPNGRRHHFKTAQKHAKQEQLEIANAARSATPPLDSSLNGSALPAINKSHLPGPSDYGNVEQRGNITHSSACASGTDLTHNEEILDDSDEDLAGDESEDVNMDVDMDKSDAEQFNQSDDSLSLSNQTTSPEEIDNDVAVVPRPGEIPQLFQDELGRCILDGPDNEYTEDNEDIQDREDLNDADTNMRDLFMDTFSFHDYNTNSEQDIDEGLAPTGPAFDDTASVDSDWEDGIDDFTKAWSSDVKTSCEFIECLKTASHDELDPEILAQVLLPEEAHVPVTLSPNERLSIDIFLAVTNASEATYNAVKLALERRSGDIQILSYYKVKKLLQDISGVIPIVNDMCIKSCVSFTGPYKDLTDCPFCGEHRYTQVGGRIPRKQFHTIPIGPQLQALWRSPESAEEMQYRRKYTENVLDELAQSEGVRTSPFRDFFDGSDYLYAVLDGKIKPGDMVLIFSMDGAQLYCMKMSDCWMYIWIILDLSPDVRYQKKHVLLGGFIPGPDKPKNLDSFIFPGLHHLAAIQKDGLTIWNAKDDIVFQSNPFLALVTADSSAMAALSGCVGHHEGGAHYYPALNKPQRYTIEGCDHDDVSLDDLLNDFTSKNLYISLWRGTIDCDKTDNRASWPWAVLVGNVWKDHGKLVASATPHIPGSFDRPPRNIADKITSGYKAWEFLQYFFGLGPALLYGLLPEPYYGHYCKIVQSIRILLQEEIEPHQLSKANDLLLNATTEFEDIYVKRRSDRLHFIRQSPGIIYSQWPIECTFGNIEEEVKQHSNAFANMTQRGIRRCQVNALKAMMPELDPLAMRSKRGIDLGKGYTLLGPCDTTWRRLQPCEVDALRVYKESKGDTISDDWDPSIMKWARVQLPNNQIARSRWKEGKRPVSQVRSSRNIKIVDVKEHQNPTQFGEVLFFAVLPNVNGIDRPIALVSLYGKPDPVRLQASNGTYYTAKHRGDDGLVAVDIHTVESVVAMIPDQ</sequence>
<dbReference type="PANTHER" id="PTHR46579">
    <property type="entry name" value="F5/8 TYPE C DOMAIN-CONTAINING PROTEIN-RELATED"/>
    <property type="match status" value="1"/>
</dbReference>
<dbReference type="AlphaFoldDB" id="A0A2H3AJM9"/>
<evidence type="ECO:0000313" key="2">
    <source>
        <dbReference type="EMBL" id="PBK59105.1"/>
    </source>
</evidence>
<evidence type="ECO:0000256" key="1">
    <source>
        <dbReference type="SAM" id="MobiDB-lite"/>
    </source>
</evidence>
<dbReference type="Pfam" id="PF02992">
    <property type="entry name" value="Transposase_21"/>
    <property type="match status" value="1"/>
</dbReference>
<feature type="compositionally biased region" description="Polar residues" evidence="1">
    <location>
        <begin position="135"/>
        <end position="153"/>
    </location>
</feature>
<dbReference type="InterPro" id="IPR004242">
    <property type="entry name" value="Transposase_21"/>
</dbReference>
<protein>
    <recommendedName>
        <fullName evidence="4">Transposase domain-containing protein</fullName>
    </recommendedName>
</protein>
<dbReference type="EMBL" id="KZ293512">
    <property type="protein sequence ID" value="PBK59105.1"/>
    <property type="molecule type" value="Genomic_DNA"/>
</dbReference>